<dbReference type="OrthoDB" id="2565227at2759"/>
<protein>
    <submittedName>
        <fullName evidence="2">Uncharacterized protein</fullName>
    </submittedName>
</protein>
<accession>A0A1B9IA64</accession>
<feature type="compositionally biased region" description="Polar residues" evidence="1">
    <location>
        <begin position="527"/>
        <end position="542"/>
    </location>
</feature>
<name>A0A1B9IA64_9TREE</name>
<dbReference type="KEGG" id="kpin:30170171"/>
<sequence length="646" mass="71306">MSGLYDIFTTVPSSVRRQSSRSVESQTPIESVTATTSILPTYLRPLNQPVHTENIYSHDNIFESPPSMALVKSTPPASPVSSLMSSILDTPSSSIGLVFFPQQDTFEQWHQSEEEEDVFYSTSVNGLTTDQNIYGRKSKHNNHDFTSATSMPISSLGLGVIERLPDEPCYPRSLSSTRLGERSLSTGGSNSNTSSATIGSHTATTPLGHTLLPSPTISSHNNSPRKGKRRLPFGHTFLTPLPTMPNIPQPLVPMGIVSNHSPPSSSWRASQNNGSPQTHKSELTNTKQSSKSPLRRTDSDILLPTSSQDDGVLRRPVMLTGHLRKSSNDSEMTVKLGSGFIAVDDSQEGDNELSTHGEFRNQYQYTQILANTCSSSKPNLLRYTSHQIPKHNYRPASGRDRSSSTSYVPSRTASSHVEPPQNSLHMNVNGSSITSRFRRPVSPTLPEDLLTPHTPNTYTHRTLSSAPKRPNSPTTARESLNAVLLRHSNKHQDDSQDEEDSLNRLIESAQRFESGGNYFPITPPKSPSYSSRTVPSPTQPNAKPTRPKIQRVFPTLKSLFPPSTPPSTPLLPQASLVDQSPPGSADDVLHRQEVFDVDILSERLKTQKGRIIFAELEGFHEIDEEQVENQNTEIRPVSSRRWTLPF</sequence>
<dbReference type="EMBL" id="KI894008">
    <property type="protein sequence ID" value="OCF52512.1"/>
    <property type="molecule type" value="Genomic_DNA"/>
</dbReference>
<dbReference type="RefSeq" id="XP_019013731.1">
    <property type="nucleotide sequence ID" value="XM_019153570.1"/>
</dbReference>
<organism evidence="2">
    <name type="scientific">Kwoniella pini CBS 10737</name>
    <dbReference type="NCBI Taxonomy" id="1296096"/>
    <lineage>
        <taxon>Eukaryota</taxon>
        <taxon>Fungi</taxon>
        <taxon>Dikarya</taxon>
        <taxon>Basidiomycota</taxon>
        <taxon>Agaricomycotina</taxon>
        <taxon>Tremellomycetes</taxon>
        <taxon>Tremellales</taxon>
        <taxon>Cryptococcaceae</taxon>
        <taxon>Kwoniella</taxon>
    </lineage>
</organism>
<feature type="region of interest" description="Disordered" evidence="1">
    <location>
        <begin position="385"/>
        <end position="476"/>
    </location>
</feature>
<feature type="compositionally biased region" description="Polar residues" evidence="1">
    <location>
        <begin position="403"/>
        <end position="435"/>
    </location>
</feature>
<evidence type="ECO:0000313" key="3">
    <source>
        <dbReference type="EMBL" id="WWC69256.1"/>
    </source>
</evidence>
<feature type="compositionally biased region" description="Polar residues" evidence="1">
    <location>
        <begin position="201"/>
        <end position="222"/>
    </location>
</feature>
<feature type="compositionally biased region" description="Polar residues" evidence="1">
    <location>
        <begin position="453"/>
        <end position="476"/>
    </location>
</feature>
<dbReference type="EMBL" id="CP144522">
    <property type="protein sequence ID" value="WWC69256.1"/>
    <property type="molecule type" value="Genomic_DNA"/>
</dbReference>
<reference evidence="3" key="4">
    <citation type="submission" date="2024-02" db="EMBL/GenBank/DDBJ databases">
        <title>Comparative genomics of Cryptococcus and Kwoniella reveals pathogenesis evolution and contrasting modes of karyotype evolution via chromosome fusion or intercentromeric recombination.</title>
        <authorList>
            <person name="Coelho M.A."/>
            <person name="David-Palma M."/>
            <person name="Shea T."/>
            <person name="Bowers K."/>
            <person name="McGinley-Smith S."/>
            <person name="Mohammad A.W."/>
            <person name="Gnirke A."/>
            <person name="Yurkov A.M."/>
            <person name="Nowrousian M."/>
            <person name="Sun S."/>
            <person name="Cuomo C.A."/>
            <person name="Heitman J."/>
        </authorList>
    </citation>
    <scope>NUCLEOTIDE SEQUENCE</scope>
    <source>
        <strain evidence="3">CBS 10737</strain>
    </source>
</reference>
<feature type="region of interest" description="Disordered" evidence="1">
    <location>
        <begin position="513"/>
        <end position="547"/>
    </location>
</feature>
<keyword evidence="4" id="KW-1185">Reference proteome</keyword>
<reference evidence="3" key="2">
    <citation type="submission" date="2013-07" db="EMBL/GenBank/DDBJ databases">
        <authorList>
            <consortium name="The Broad Institute Genome Sequencing Platform"/>
            <person name="Cuomo C."/>
            <person name="Litvintseva A."/>
            <person name="Chen Y."/>
            <person name="Heitman J."/>
            <person name="Sun S."/>
            <person name="Springer D."/>
            <person name="Dromer F."/>
            <person name="Young S.K."/>
            <person name="Zeng Q."/>
            <person name="Gargeya S."/>
            <person name="Fitzgerald M."/>
            <person name="Abouelleil A."/>
            <person name="Alvarado L."/>
            <person name="Berlin A.M."/>
            <person name="Chapman S.B."/>
            <person name="Dewar J."/>
            <person name="Goldberg J."/>
            <person name="Griggs A."/>
            <person name="Gujja S."/>
            <person name="Hansen M."/>
            <person name="Howarth C."/>
            <person name="Imamovic A."/>
            <person name="Larimer J."/>
            <person name="McCowan C."/>
            <person name="Murphy C."/>
            <person name="Pearson M."/>
            <person name="Priest M."/>
            <person name="Roberts A."/>
            <person name="Saif S."/>
            <person name="Shea T."/>
            <person name="Sykes S."/>
            <person name="Wortman J."/>
            <person name="Nusbaum C."/>
            <person name="Birren B."/>
        </authorList>
    </citation>
    <scope>NUCLEOTIDE SEQUENCE</scope>
    <source>
        <strain evidence="3">CBS 10737</strain>
    </source>
</reference>
<reference evidence="2" key="1">
    <citation type="submission" date="2013-07" db="EMBL/GenBank/DDBJ databases">
        <title>The Genome Sequence of Cryptococcus pinus CBS10737.</title>
        <authorList>
            <consortium name="The Broad Institute Genome Sequencing Platform"/>
            <person name="Cuomo C."/>
            <person name="Litvintseva A."/>
            <person name="Chen Y."/>
            <person name="Heitman J."/>
            <person name="Sun S."/>
            <person name="Springer D."/>
            <person name="Dromer F."/>
            <person name="Young S.K."/>
            <person name="Zeng Q."/>
            <person name="Gargeya S."/>
            <person name="Fitzgerald M."/>
            <person name="Abouelleil A."/>
            <person name="Alvarado L."/>
            <person name="Berlin A.M."/>
            <person name="Chapman S.B."/>
            <person name="Dewar J."/>
            <person name="Goldberg J."/>
            <person name="Griggs A."/>
            <person name="Gujja S."/>
            <person name="Hansen M."/>
            <person name="Howarth C."/>
            <person name="Imamovic A."/>
            <person name="Larimer J."/>
            <person name="McCowan C."/>
            <person name="Murphy C."/>
            <person name="Pearson M."/>
            <person name="Priest M."/>
            <person name="Roberts A."/>
            <person name="Saif S."/>
            <person name="Shea T."/>
            <person name="Sykes S."/>
            <person name="Wortman J."/>
            <person name="Nusbaum C."/>
            <person name="Birren B."/>
        </authorList>
    </citation>
    <scope>NUCLEOTIDE SEQUENCE [LARGE SCALE GENOMIC DNA]</scope>
    <source>
        <strain evidence="2">CBS 10737</strain>
    </source>
</reference>
<evidence type="ECO:0000313" key="2">
    <source>
        <dbReference type="EMBL" id="OCF52512.1"/>
    </source>
</evidence>
<reference evidence="2" key="3">
    <citation type="submission" date="2016-07" db="EMBL/GenBank/DDBJ databases">
        <title>Evolution of pathogenesis and genome organization in the Tremellales.</title>
        <authorList>
            <person name="Cuomo C."/>
            <person name="Litvintseva A."/>
            <person name="Heitman J."/>
            <person name="Chen Y."/>
            <person name="Sun S."/>
            <person name="Springer D."/>
            <person name="Dromer F."/>
            <person name="Young S."/>
            <person name="Zeng Q."/>
            <person name="Chapman S."/>
            <person name="Gujja S."/>
            <person name="Saif S."/>
            <person name="Birren B."/>
        </authorList>
    </citation>
    <scope>NUCLEOTIDE SEQUENCE</scope>
    <source>
        <strain evidence="2">CBS 10737</strain>
    </source>
</reference>
<evidence type="ECO:0000313" key="4">
    <source>
        <dbReference type="Proteomes" id="UP000094020"/>
    </source>
</evidence>
<dbReference type="Proteomes" id="UP000094020">
    <property type="component" value="Chromosome 4"/>
</dbReference>
<dbReference type="STRING" id="1296096.A0A1B9IA64"/>
<feature type="region of interest" description="Disordered" evidence="1">
    <location>
        <begin position="169"/>
        <end position="237"/>
    </location>
</feature>
<feature type="compositionally biased region" description="Polar residues" evidence="1">
    <location>
        <begin position="258"/>
        <end position="292"/>
    </location>
</feature>
<proteinExistence type="predicted"/>
<feature type="region of interest" description="Disordered" evidence="1">
    <location>
        <begin position="249"/>
        <end position="314"/>
    </location>
</feature>
<evidence type="ECO:0000256" key="1">
    <source>
        <dbReference type="SAM" id="MobiDB-lite"/>
    </source>
</evidence>
<dbReference type="AlphaFoldDB" id="A0A1B9IA64"/>
<feature type="compositionally biased region" description="Basic residues" evidence="1">
    <location>
        <begin position="223"/>
        <end position="232"/>
    </location>
</feature>
<gene>
    <name evidence="2" type="ORF">I206_01802</name>
    <name evidence="3" type="ORF">I206_103194</name>
</gene>
<dbReference type="GeneID" id="30170171"/>
<feature type="compositionally biased region" description="Low complexity" evidence="1">
    <location>
        <begin position="183"/>
        <end position="200"/>
    </location>
</feature>